<evidence type="ECO:0000313" key="2">
    <source>
        <dbReference type="Proteomes" id="UP000003586"/>
    </source>
</evidence>
<reference evidence="1 2" key="1">
    <citation type="submission" date="2013-12" db="EMBL/GenBank/DDBJ databases">
        <authorList>
            <consortium name="DOE Joint Genome Institute"/>
            <person name="Eisen J."/>
            <person name="Huntemann M."/>
            <person name="Han J."/>
            <person name="Chen A."/>
            <person name="Kyrpides N."/>
            <person name="Mavromatis K."/>
            <person name="Markowitz V."/>
            <person name="Palaniappan K."/>
            <person name="Ivanova N."/>
            <person name="Schaumberg A."/>
            <person name="Pati A."/>
            <person name="Liolios K."/>
            <person name="Nordberg H.P."/>
            <person name="Cantor M.N."/>
            <person name="Hua S.X."/>
            <person name="Woyke T."/>
        </authorList>
    </citation>
    <scope>NUCLEOTIDE SEQUENCE [LARGE SCALE GENOMIC DNA]</scope>
    <source>
        <strain evidence="2">DSM 19437</strain>
    </source>
</reference>
<dbReference type="HOGENOM" id="CLU_3027668_0_0_10"/>
<dbReference type="KEGG" id="nso:NIASO_04835"/>
<name>W0F2K2_9BACT</name>
<proteinExistence type="predicted"/>
<dbReference type="AlphaFoldDB" id="W0F2K2"/>
<gene>
    <name evidence="1" type="ORF">NIASO_04835</name>
</gene>
<dbReference type="EMBL" id="CP007035">
    <property type="protein sequence ID" value="AHF17260.1"/>
    <property type="molecule type" value="Genomic_DNA"/>
</dbReference>
<dbReference type="Proteomes" id="UP000003586">
    <property type="component" value="Chromosome"/>
</dbReference>
<evidence type="ECO:0000313" key="1">
    <source>
        <dbReference type="EMBL" id="AHF17260.1"/>
    </source>
</evidence>
<sequence length="55" mass="6264">MFSAYLPKTKRNPLSALAKDKRHEKKAIIPHLFCFLSRRDNPLVARVTARFGGVP</sequence>
<accession>W0F2K2</accession>
<protein>
    <submittedName>
        <fullName evidence="1">Uncharacterized protein</fullName>
    </submittedName>
</protein>
<dbReference type="STRING" id="929713.NIASO_04835"/>
<keyword evidence="2" id="KW-1185">Reference proteome</keyword>
<organism evidence="1 2">
    <name type="scientific">Niabella soli DSM 19437</name>
    <dbReference type="NCBI Taxonomy" id="929713"/>
    <lineage>
        <taxon>Bacteria</taxon>
        <taxon>Pseudomonadati</taxon>
        <taxon>Bacteroidota</taxon>
        <taxon>Chitinophagia</taxon>
        <taxon>Chitinophagales</taxon>
        <taxon>Chitinophagaceae</taxon>
        <taxon>Niabella</taxon>
    </lineage>
</organism>